<sequence>MGQLFCLPRPTVDASLEGWEAVCRHLNINDSWSAGEKLLHINQLKLLAVFRVFKAFLCLLSGNVVQVVTDNMTTTYHINEQGSIHSQHLLLFAVEFWEWCMQHHIFPIVKMSLSLENVIADHLSRTSSTSHEWELHQDAFQMVLRRW</sequence>
<reference evidence="1" key="1">
    <citation type="journal article" date="2023" name="DNA Res.">
        <title>Chromosome-level genome assembly of Phrynocephalus forsythii using third-generation DNA sequencing and Hi-C analysis.</title>
        <authorList>
            <person name="Qi Y."/>
            <person name="Zhao W."/>
            <person name="Zhao Y."/>
            <person name="Niu C."/>
            <person name="Cao S."/>
            <person name="Zhang Y."/>
        </authorList>
    </citation>
    <scope>NUCLEOTIDE SEQUENCE</scope>
    <source>
        <tissue evidence="1">Muscle</tissue>
    </source>
</reference>
<organism evidence="1 2">
    <name type="scientific">Phrynocephalus forsythii</name>
    <dbReference type="NCBI Taxonomy" id="171643"/>
    <lineage>
        <taxon>Eukaryota</taxon>
        <taxon>Metazoa</taxon>
        <taxon>Chordata</taxon>
        <taxon>Craniata</taxon>
        <taxon>Vertebrata</taxon>
        <taxon>Euteleostomi</taxon>
        <taxon>Lepidosauria</taxon>
        <taxon>Squamata</taxon>
        <taxon>Bifurcata</taxon>
        <taxon>Unidentata</taxon>
        <taxon>Episquamata</taxon>
        <taxon>Toxicofera</taxon>
        <taxon>Iguania</taxon>
        <taxon>Acrodonta</taxon>
        <taxon>Agamidae</taxon>
        <taxon>Agaminae</taxon>
        <taxon>Phrynocephalus</taxon>
    </lineage>
</organism>
<dbReference type="CDD" id="cd09275">
    <property type="entry name" value="RNase_HI_RT_DIRS1"/>
    <property type="match status" value="1"/>
</dbReference>
<evidence type="ECO:0000313" key="1">
    <source>
        <dbReference type="EMBL" id="KAJ7344294.1"/>
    </source>
</evidence>
<dbReference type="InterPro" id="IPR052055">
    <property type="entry name" value="Hepadnavirus_pol/RT"/>
</dbReference>
<dbReference type="PANTHER" id="PTHR33050">
    <property type="entry name" value="REVERSE TRANSCRIPTASE DOMAIN-CONTAINING PROTEIN"/>
    <property type="match status" value="1"/>
</dbReference>
<gene>
    <name evidence="1" type="ORF">JRQ81_000244</name>
</gene>
<dbReference type="PANTHER" id="PTHR33050:SF7">
    <property type="entry name" value="RIBONUCLEASE H"/>
    <property type="match status" value="1"/>
</dbReference>
<protein>
    <recommendedName>
        <fullName evidence="3">Reverse transcriptase RNase H-like domain-containing protein</fullName>
    </recommendedName>
</protein>
<dbReference type="OrthoDB" id="10068174at2759"/>
<dbReference type="AlphaFoldDB" id="A0A9Q1B7W2"/>
<name>A0A9Q1B7W2_9SAUR</name>
<dbReference type="EMBL" id="JAPFRF010000001">
    <property type="protein sequence ID" value="KAJ7344294.1"/>
    <property type="molecule type" value="Genomic_DNA"/>
</dbReference>
<proteinExistence type="predicted"/>
<keyword evidence="2" id="KW-1185">Reference proteome</keyword>
<accession>A0A9Q1B7W2</accession>
<evidence type="ECO:0008006" key="3">
    <source>
        <dbReference type="Google" id="ProtNLM"/>
    </source>
</evidence>
<evidence type="ECO:0000313" key="2">
    <source>
        <dbReference type="Proteomes" id="UP001142489"/>
    </source>
</evidence>
<dbReference type="Proteomes" id="UP001142489">
    <property type="component" value="Unassembled WGS sequence"/>
</dbReference>
<comment type="caution">
    <text evidence="1">The sequence shown here is derived from an EMBL/GenBank/DDBJ whole genome shotgun (WGS) entry which is preliminary data.</text>
</comment>